<feature type="compositionally biased region" description="Low complexity" evidence="1">
    <location>
        <begin position="377"/>
        <end position="386"/>
    </location>
</feature>
<dbReference type="Proteomes" id="UP000313359">
    <property type="component" value="Unassembled WGS sequence"/>
</dbReference>
<gene>
    <name evidence="2" type="ORF">L227DRAFT_617861</name>
</gene>
<feature type="compositionally biased region" description="Low complexity" evidence="1">
    <location>
        <begin position="242"/>
        <end position="255"/>
    </location>
</feature>
<organism evidence="2 3">
    <name type="scientific">Lentinus tigrinus ALCF2SS1-6</name>
    <dbReference type="NCBI Taxonomy" id="1328759"/>
    <lineage>
        <taxon>Eukaryota</taxon>
        <taxon>Fungi</taxon>
        <taxon>Dikarya</taxon>
        <taxon>Basidiomycota</taxon>
        <taxon>Agaricomycotina</taxon>
        <taxon>Agaricomycetes</taxon>
        <taxon>Polyporales</taxon>
        <taxon>Polyporaceae</taxon>
        <taxon>Lentinus</taxon>
    </lineage>
</organism>
<evidence type="ECO:0000313" key="2">
    <source>
        <dbReference type="EMBL" id="RPD52387.1"/>
    </source>
</evidence>
<proteinExistence type="predicted"/>
<dbReference type="AlphaFoldDB" id="A0A5C2RPL7"/>
<reference evidence="2" key="1">
    <citation type="journal article" date="2018" name="Genome Biol. Evol.">
        <title>Genomics and development of Lentinus tigrinus, a white-rot wood-decaying mushroom with dimorphic fruiting bodies.</title>
        <authorList>
            <person name="Wu B."/>
            <person name="Xu Z."/>
            <person name="Knudson A."/>
            <person name="Carlson A."/>
            <person name="Chen N."/>
            <person name="Kovaka S."/>
            <person name="LaButti K."/>
            <person name="Lipzen A."/>
            <person name="Pennachio C."/>
            <person name="Riley R."/>
            <person name="Schakwitz W."/>
            <person name="Umezawa K."/>
            <person name="Ohm R.A."/>
            <person name="Grigoriev I.V."/>
            <person name="Nagy L.G."/>
            <person name="Gibbons J."/>
            <person name="Hibbett D."/>
        </authorList>
    </citation>
    <scope>NUCLEOTIDE SEQUENCE [LARGE SCALE GENOMIC DNA]</scope>
    <source>
        <strain evidence="2">ALCF2SS1-6</strain>
    </source>
</reference>
<name>A0A5C2RPL7_9APHY</name>
<feature type="region of interest" description="Disordered" evidence="1">
    <location>
        <begin position="242"/>
        <end position="313"/>
    </location>
</feature>
<protein>
    <submittedName>
        <fullName evidence="2">Uncharacterized protein</fullName>
    </submittedName>
</protein>
<dbReference type="EMBL" id="ML122366">
    <property type="protein sequence ID" value="RPD52387.1"/>
    <property type="molecule type" value="Genomic_DNA"/>
</dbReference>
<keyword evidence="3" id="KW-1185">Reference proteome</keyword>
<evidence type="ECO:0000256" key="1">
    <source>
        <dbReference type="SAM" id="MobiDB-lite"/>
    </source>
</evidence>
<dbReference type="OrthoDB" id="2756427at2759"/>
<feature type="region of interest" description="Disordered" evidence="1">
    <location>
        <begin position="353"/>
        <end position="386"/>
    </location>
</feature>
<accession>A0A5C2RPL7</accession>
<evidence type="ECO:0000313" key="3">
    <source>
        <dbReference type="Proteomes" id="UP000313359"/>
    </source>
</evidence>
<sequence>MPQNFPAAPLVVPLADCVFSNSGVASIIAHLRQNPDFAALPEYKLCGAAFGLLTAGADGDGNHGSPYQRFHRLYKDLNKAGEAKWRDGLRDIFMQAVMDHLTILERASGGATLFIHSPGTRPPNTDAVPQEAKLDVCLPSTLITERPEVGIACARMIQYFAEQVAVPAMERWDLASNTAGWPANYTPQRVSPYRARNQPVMPRLNKPQGMFYGRVPGELEPLIVAYAADNLITIPPLLGGAPPPASSASTELAAPLPMPTQPKSERAVTPSLRARGDSRYVQEMSPQAPDESDGETHSVSPKVRGKQRAQDKNPTDLTDLILALQARINKLKAINSSQELEIVGLQSLLKSTLGGSRQAGPDDAGSYTTGRVRTRPASRANSTASNSAISSVSMLSVSSASTTPRRARQSVLEFPDRRPTAPPLGTLTLCALENAGYTPITLNVIEDVVERFPEDQWENQVHIRIYNCSAELAHRLVMCYKKDRLNSETT</sequence>